<evidence type="ECO:0000313" key="1">
    <source>
        <dbReference type="EMBL" id="GBN29956.1"/>
    </source>
</evidence>
<organism evidence="1 2">
    <name type="scientific">Araneus ventricosus</name>
    <name type="common">Orbweaver spider</name>
    <name type="synonym">Epeira ventricosa</name>
    <dbReference type="NCBI Taxonomy" id="182803"/>
    <lineage>
        <taxon>Eukaryota</taxon>
        <taxon>Metazoa</taxon>
        <taxon>Ecdysozoa</taxon>
        <taxon>Arthropoda</taxon>
        <taxon>Chelicerata</taxon>
        <taxon>Arachnida</taxon>
        <taxon>Araneae</taxon>
        <taxon>Araneomorphae</taxon>
        <taxon>Entelegynae</taxon>
        <taxon>Araneoidea</taxon>
        <taxon>Araneidae</taxon>
        <taxon>Araneus</taxon>
    </lineage>
</organism>
<reference evidence="1 2" key="1">
    <citation type="journal article" date="2019" name="Sci. Rep.">
        <title>Orb-weaving spider Araneus ventricosus genome elucidates the spidroin gene catalogue.</title>
        <authorList>
            <person name="Kono N."/>
            <person name="Nakamura H."/>
            <person name="Ohtoshi R."/>
            <person name="Moran D.A.P."/>
            <person name="Shinohara A."/>
            <person name="Yoshida Y."/>
            <person name="Fujiwara M."/>
            <person name="Mori M."/>
            <person name="Tomita M."/>
            <person name="Arakawa K."/>
        </authorList>
    </citation>
    <scope>NUCLEOTIDE SEQUENCE [LARGE SCALE GENOMIC DNA]</scope>
</reference>
<name>A0A4Y2MWC6_ARAVE</name>
<sequence length="110" mass="12521">MCNKPTYAAGLQWNLVSSRVPYNHEAETLPLSHHDSFFGFGTGRLQVRFHYRSTVCVGSEHNKEDVEGEALVWRVNLKNGRQLRFIFSPPSHDSKFRSSFGNSPRVALTL</sequence>
<protein>
    <submittedName>
        <fullName evidence="1">Uncharacterized protein</fullName>
    </submittedName>
</protein>
<evidence type="ECO:0000313" key="2">
    <source>
        <dbReference type="Proteomes" id="UP000499080"/>
    </source>
</evidence>
<dbReference type="Proteomes" id="UP000499080">
    <property type="component" value="Unassembled WGS sequence"/>
</dbReference>
<proteinExistence type="predicted"/>
<dbReference type="AlphaFoldDB" id="A0A4Y2MWC6"/>
<dbReference type="EMBL" id="BGPR01007845">
    <property type="protein sequence ID" value="GBN29956.1"/>
    <property type="molecule type" value="Genomic_DNA"/>
</dbReference>
<keyword evidence="2" id="KW-1185">Reference proteome</keyword>
<gene>
    <name evidence="1" type="ORF">AVEN_183786_1</name>
</gene>
<comment type="caution">
    <text evidence="1">The sequence shown here is derived from an EMBL/GenBank/DDBJ whole genome shotgun (WGS) entry which is preliminary data.</text>
</comment>
<accession>A0A4Y2MWC6</accession>